<dbReference type="Proteomes" id="UP000217790">
    <property type="component" value="Unassembled WGS sequence"/>
</dbReference>
<proteinExistence type="predicted"/>
<feature type="compositionally biased region" description="Basic and acidic residues" evidence="1">
    <location>
        <begin position="115"/>
        <end position="125"/>
    </location>
</feature>
<dbReference type="EMBL" id="KZ293662">
    <property type="protein sequence ID" value="PBK91254.1"/>
    <property type="molecule type" value="Genomic_DNA"/>
</dbReference>
<name>A0A2H3DBT4_ARMGA</name>
<evidence type="ECO:0000313" key="4">
    <source>
        <dbReference type="Proteomes" id="UP000217790"/>
    </source>
</evidence>
<feature type="region of interest" description="Disordered" evidence="1">
    <location>
        <begin position="115"/>
        <end position="163"/>
    </location>
</feature>
<evidence type="ECO:0000313" key="3">
    <source>
        <dbReference type="EMBL" id="PBK91254.1"/>
    </source>
</evidence>
<dbReference type="AlphaFoldDB" id="A0A2H3DBT4"/>
<feature type="signal peptide" evidence="2">
    <location>
        <begin position="1"/>
        <end position="24"/>
    </location>
</feature>
<gene>
    <name evidence="3" type="ORF">ARMGADRAFT_1031925</name>
</gene>
<evidence type="ECO:0000256" key="2">
    <source>
        <dbReference type="SAM" id="SignalP"/>
    </source>
</evidence>
<feature type="compositionally biased region" description="Basic and acidic residues" evidence="1">
    <location>
        <begin position="133"/>
        <end position="150"/>
    </location>
</feature>
<reference evidence="4" key="1">
    <citation type="journal article" date="2017" name="Nat. Ecol. Evol.">
        <title>Genome expansion and lineage-specific genetic innovations in the forest pathogenic fungi Armillaria.</title>
        <authorList>
            <person name="Sipos G."/>
            <person name="Prasanna A.N."/>
            <person name="Walter M.C."/>
            <person name="O'Connor E."/>
            <person name="Balint B."/>
            <person name="Krizsan K."/>
            <person name="Kiss B."/>
            <person name="Hess J."/>
            <person name="Varga T."/>
            <person name="Slot J."/>
            <person name="Riley R."/>
            <person name="Boka B."/>
            <person name="Rigling D."/>
            <person name="Barry K."/>
            <person name="Lee J."/>
            <person name="Mihaltcheva S."/>
            <person name="LaButti K."/>
            <person name="Lipzen A."/>
            <person name="Waldron R."/>
            <person name="Moloney N.M."/>
            <person name="Sperisen C."/>
            <person name="Kredics L."/>
            <person name="Vagvoelgyi C."/>
            <person name="Patrignani A."/>
            <person name="Fitzpatrick D."/>
            <person name="Nagy I."/>
            <person name="Doyle S."/>
            <person name="Anderson J.B."/>
            <person name="Grigoriev I.V."/>
            <person name="Gueldener U."/>
            <person name="Muensterkoetter M."/>
            <person name="Nagy L.G."/>
        </authorList>
    </citation>
    <scope>NUCLEOTIDE SEQUENCE [LARGE SCALE GENOMIC DNA]</scope>
    <source>
        <strain evidence="4">Ar21-2</strain>
    </source>
</reference>
<dbReference type="InParanoid" id="A0A2H3DBT4"/>
<feature type="chain" id="PRO_5013937617" evidence="2">
    <location>
        <begin position="25"/>
        <end position="259"/>
    </location>
</feature>
<sequence>MASRLMGFLLKLVSTPLHFSLVYPDDPTMPEAIKSSDALAFLKEVLRLDALDVVALFEQWSCAPSFDYCLKARSLCPDCTDGFRLTHEACHWKQLNKDTHKAFISNCTRKERDQVEVLTRKVRSDKGKKRKRHDEDGKKENTEQNRESSPKSKHKGAKNQQQAIGAIGTSKIAALYAMQPQYVDMKSFKSNREKHLEGMDSGHKDRTVMRKLLELLRAKITDTVFKFYIHFRNETFEALQLLKDLYKSGIISAAKEAIL</sequence>
<organism evidence="3 4">
    <name type="scientific">Armillaria gallica</name>
    <name type="common">Bulbous honey fungus</name>
    <name type="synonym">Armillaria bulbosa</name>
    <dbReference type="NCBI Taxonomy" id="47427"/>
    <lineage>
        <taxon>Eukaryota</taxon>
        <taxon>Fungi</taxon>
        <taxon>Dikarya</taxon>
        <taxon>Basidiomycota</taxon>
        <taxon>Agaricomycotina</taxon>
        <taxon>Agaricomycetes</taxon>
        <taxon>Agaricomycetidae</taxon>
        <taxon>Agaricales</taxon>
        <taxon>Marasmiineae</taxon>
        <taxon>Physalacriaceae</taxon>
        <taxon>Armillaria</taxon>
    </lineage>
</organism>
<accession>A0A2H3DBT4</accession>
<keyword evidence="2" id="KW-0732">Signal</keyword>
<protein>
    <submittedName>
        <fullName evidence="3">Uncharacterized protein</fullName>
    </submittedName>
</protein>
<evidence type="ECO:0000256" key="1">
    <source>
        <dbReference type="SAM" id="MobiDB-lite"/>
    </source>
</evidence>
<keyword evidence="4" id="KW-1185">Reference proteome</keyword>